<evidence type="ECO:0000256" key="19">
    <source>
        <dbReference type="ARBA" id="ARBA00042821"/>
    </source>
</evidence>
<comment type="catalytic activity">
    <reaction evidence="25">
        <text>(2S)-2-methylbutanoyl-CoA + oxidized [electron-transfer flavoprotein] + H(+) = (2E)-2-methylbut-2-enoyl-CoA + reduced [electron-transfer flavoprotein]</text>
        <dbReference type="Rhea" id="RHEA:48256"/>
        <dbReference type="Rhea" id="RHEA-COMP:10685"/>
        <dbReference type="Rhea" id="RHEA-COMP:10686"/>
        <dbReference type="ChEBI" id="CHEBI:15378"/>
        <dbReference type="ChEBI" id="CHEBI:57337"/>
        <dbReference type="ChEBI" id="CHEBI:57692"/>
        <dbReference type="ChEBI" id="CHEBI:58307"/>
        <dbReference type="ChEBI" id="CHEBI:88166"/>
    </reaction>
    <physiologicalReaction direction="left-to-right" evidence="25">
        <dbReference type="Rhea" id="RHEA:48257"/>
    </physiologicalReaction>
</comment>
<dbReference type="PANTHER" id="PTHR43884">
    <property type="entry name" value="ACYL-COA DEHYDROGENASE"/>
    <property type="match status" value="1"/>
</dbReference>
<keyword evidence="9" id="KW-0276">Fatty acid metabolism</keyword>
<accession>A0AAD5XTL5</accession>
<reference evidence="31" key="1">
    <citation type="submission" date="2020-05" db="EMBL/GenBank/DDBJ databases">
        <title>Phylogenomic resolution of chytrid fungi.</title>
        <authorList>
            <person name="Stajich J.E."/>
            <person name="Amses K."/>
            <person name="Simmons R."/>
            <person name="Seto K."/>
            <person name="Myers J."/>
            <person name="Bonds A."/>
            <person name="Quandt C.A."/>
            <person name="Barry K."/>
            <person name="Liu P."/>
            <person name="Grigoriev I."/>
            <person name="Longcore J.E."/>
            <person name="James T.Y."/>
        </authorList>
    </citation>
    <scope>NUCLEOTIDE SEQUENCE</scope>
    <source>
        <strain evidence="31">JEL0379</strain>
    </source>
</reference>
<comment type="subunit">
    <text evidence="5">Homotetramer.</text>
</comment>
<dbReference type="FunFam" id="1.10.540.10:FF:000012">
    <property type="entry name" value="Acyl-CoA dehydrogenase short/branched chain"/>
    <property type="match status" value="1"/>
</dbReference>
<evidence type="ECO:0000256" key="10">
    <source>
        <dbReference type="ARBA" id="ARBA00022946"/>
    </source>
</evidence>
<evidence type="ECO:0000256" key="14">
    <source>
        <dbReference type="ARBA" id="ARBA00023128"/>
    </source>
</evidence>
<keyword evidence="6" id="KW-0597">Phosphoprotein</keyword>
<evidence type="ECO:0000256" key="23">
    <source>
        <dbReference type="ARBA" id="ARBA00049096"/>
    </source>
</evidence>
<dbReference type="Pfam" id="PF00441">
    <property type="entry name" value="Acyl-CoA_dh_1"/>
    <property type="match status" value="1"/>
</dbReference>
<keyword evidence="32" id="KW-1185">Reference proteome</keyword>
<dbReference type="SUPFAM" id="SSF56645">
    <property type="entry name" value="Acyl-CoA dehydrogenase NM domain-like"/>
    <property type="match status" value="1"/>
</dbReference>
<gene>
    <name evidence="31" type="ORF">HDU87_004005</name>
</gene>
<dbReference type="InterPro" id="IPR006091">
    <property type="entry name" value="Acyl-CoA_Oxase/DH_mid-dom"/>
</dbReference>
<evidence type="ECO:0000256" key="9">
    <source>
        <dbReference type="ARBA" id="ARBA00022832"/>
    </source>
</evidence>
<comment type="catalytic activity">
    <reaction evidence="26">
        <text>2-methylpropanoyl-CoA + oxidized [electron-transfer flavoprotein] + H(+) = 2-methylpropenoyl-CoA + reduced [electron-transfer flavoprotein]</text>
        <dbReference type="Rhea" id="RHEA:44180"/>
        <dbReference type="Rhea" id="RHEA-COMP:10685"/>
        <dbReference type="Rhea" id="RHEA-COMP:10686"/>
        <dbReference type="ChEBI" id="CHEBI:15378"/>
        <dbReference type="ChEBI" id="CHEBI:57338"/>
        <dbReference type="ChEBI" id="CHEBI:57692"/>
        <dbReference type="ChEBI" id="CHEBI:58307"/>
        <dbReference type="ChEBI" id="CHEBI:62500"/>
    </reaction>
    <physiologicalReaction direction="left-to-right" evidence="26">
        <dbReference type="Rhea" id="RHEA:44181"/>
    </physiologicalReaction>
</comment>
<dbReference type="GO" id="GO:0046395">
    <property type="term" value="P:carboxylic acid catabolic process"/>
    <property type="evidence" value="ECO:0007669"/>
    <property type="project" value="UniProtKB-ARBA"/>
</dbReference>
<evidence type="ECO:0000256" key="4">
    <source>
        <dbReference type="ARBA" id="ARBA00009347"/>
    </source>
</evidence>
<evidence type="ECO:0000256" key="21">
    <source>
        <dbReference type="ARBA" id="ARBA00048307"/>
    </source>
</evidence>
<evidence type="ECO:0000256" key="11">
    <source>
        <dbReference type="ARBA" id="ARBA00022990"/>
    </source>
</evidence>
<sequence length="424" mass="46201">MASALRISSLASRMAVRSAARPSLLAAPVRAFSQSAVARENHPQSLFRFTEDEQMLQESVRKFANEVVKPRTFNMDETEHLDQVVWDGMFENGLMGIETPEELGGAGMSFTAAILAVEELSRIDASVSVACDVHNTLVNTLLRQHGSDYLKEKYLTRLATDTVGSFGLTEAGSGSDAFALATTATKKGDKYIINGGKMWITNSGEAGIFLVFANVDPSKGYKGITCFLVEKEWGVTIAKKEKKLGIKCSSTCELNFEDIEVPAENIVGEIGKGYKYAIEILNEGRVGIAAQMIGIAQGSLDLALPYMAQRKQFGTAILDFQGIEHQVAQVATELEAARLLTYNAARLKEEGAPFVKEAAMAKLYASQIAEKAASKAIEWVGGVGFTRDFGLEKFYRDAKIGAIYEGTSNIQLQTIAKIIKKDYR</sequence>
<keyword evidence="8 27" id="KW-0274">FAD</keyword>
<name>A0AAD5XTL5_9FUNG</name>
<dbReference type="Pfam" id="PF02771">
    <property type="entry name" value="Acyl-CoA_dh_N"/>
    <property type="match status" value="1"/>
</dbReference>
<dbReference type="FunFam" id="1.20.140.10:FF:000002">
    <property type="entry name" value="Acyl-CoA dehydrogenase short/branched chain"/>
    <property type="match status" value="1"/>
</dbReference>
<evidence type="ECO:0000256" key="12">
    <source>
        <dbReference type="ARBA" id="ARBA00023002"/>
    </source>
</evidence>
<comment type="caution">
    <text evidence="31">The sequence shown here is derived from an EMBL/GenBank/DDBJ whole genome shotgun (WGS) entry which is preliminary data.</text>
</comment>
<evidence type="ECO:0000256" key="25">
    <source>
        <dbReference type="ARBA" id="ARBA00049552"/>
    </source>
</evidence>
<dbReference type="GO" id="GO:0006631">
    <property type="term" value="P:fatty acid metabolic process"/>
    <property type="evidence" value="ECO:0007669"/>
    <property type="project" value="UniProtKB-KW"/>
</dbReference>
<dbReference type="SUPFAM" id="SSF47203">
    <property type="entry name" value="Acyl-CoA dehydrogenase C-terminal domain-like"/>
    <property type="match status" value="1"/>
</dbReference>
<proteinExistence type="inferred from homology"/>
<dbReference type="InterPro" id="IPR013786">
    <property type="entry name" value="AcylCoA_DH/ox_N"/>
</dbReference>
<keyword evidence="7 27" id="KW-0285">Flavoprotein</keyword>
<comment type="subcellular location">
    <subcellularLocation>
        <location evidence="2">Mitochondrion matrix</location>
    </subcellularLocation>
</comment>
<evidence type="ECO:0000313" key="31">
    <source>
        <dbReference type="EMBL" id="KAJ3184603.1"/>
    </source>
</evidence>
<dbReference type="EC" id="1.3.8.5" evidence="16"/>
<feature type="domain" description="Acyl-CoA dehydrogenase/oxidase C-terminal" evidence="28">
    <location>
        <begin position="271"/>
        <end position="418"/>
    </location>
</feature>
<evidence type="ECO:0000259" key="30">
    <source>
        <dbReference type="Pfam" id="PF02771"/>
    </source>
</evidence>
<evidence type="ECO:0000256" key="16">
    <source>
        <dbReference type="ARBA" id="ARBA00039036"/>
    </source>
</evidence>
<comment type="pathway">
    <text evidence="15">Amino-acid degradation; L-isoleucine degradation.</text>
</comment>
<comment type="cofactor">
    <cofactor evidence="1 27">
        <name>FAD</name>
        <dbReference type="ChEBI" id="CHEBI:57692"/>
    </cofactor>
</comment>
<evidence type="ECO:0000256" key="3">
    <source>
        <dbReference type="ARBA" id="ARBA00005198"/>
    </source>
</evidence>
<dbReference type="InterPro" id="IPR046373">
    <property type="entry name" value="Acyl-CoA_Oxase/DH_mid-dom_sf"/>
</dbReference>
<comment type="catalytic activity">
    <reaction evidence="22">
        <text>(2R)-2-methylbutanoyl-CoA + oxidized [electron-transfer flavoprotein] + H(+) = ethylacryloyl-CoA + reduced [electron-transfer flavoprotein]</text>
        <dbReference type="Rhea" id="RHEA:65296"/>
        <dbReference type="Rhea" id="RHEA-COMP:10685"/>
        <dbReference type="Rhea" id="RHEA-COMP:10686"/>
        <dbReference type="ChEBI" id="CHEBI:15378"/>
        <dbReference type="ChEBI" id="CHEBI:57692"/>
        <dbReference type="ChEBI" id="CHEBI:58307"/>
        <dbReference type="ChEBI" id="CHEBI:156439"/>
        <dbReference type="ChEBI" id="CHEBI:156440"/>
    </reaction>
    <physiologicalReaction direction="left-to-right" evidence="22">
        <dbReference type="Rhea" id="RHEA:65297"/>
    </physiologicalReaction>
</comment>
<comment type="catalytic activity">
    <reaction evidence="20">
        <text>2-methylbutanoyl-CoA + oxidized [electron-transfer flavoprotein] + H(+) = (2E)-2-methylbut-2-enoyl-CoA + reduced [electron-transfer flavoprotein]</text>
        <dbReference type="Rhea" id="RHEA:43780"/>
        <dbReference type="Rhea" id="RHEA-COMP:10685"/>
        <dbReference type="Rhea" id="RHEA-COMP:10686"/>
        <dbReference type="ChEBI" id="CHEBI:15378"/>
        <dbReference type="ChEBI" id="CHEBI:57336"/>
        <dbReference type="ChEBI" id="CHEBI:57337"/>
        <dbReference type="ChEBI" id="CHEBI:57692"/>
        <dbReference type="ChEBI" id="CHEBI:58307"/>
        <dbReference type="EC" id="1.3.8.5"/>
    </reaction>
    <physiologicalReaction direction="left-to-right" evidence="20">
        <dbReference type="Rhea" id="RHEA:43781"/>
    </physiologicalReaction>
</comment>
<dbReference type="GO" id="GO:0005759">
    <property type="term" value="C:mitochondrial matrix"/>
    <property type="evidence" value="ECO:0007669"/>
    <property type="project" value="UniProtKB-SubCell"/>
</dbReference>
<dbReference type="InterPro" id="IPR006089">
    <property type="entry name" value="Acyl-CoA_DH_CS"/>
</dbReference>
<dbReference type="GO" id="GO:0050660">
    <property type="term" value="F:flavin adenine dinucleotide binding"/>
    <property type="evidence" value="ECO:0007669"/>
    <property type="project" value="InterPro"/>
</dbReference>
<evidence type="ECO:0000256" key="5">
    <source>
        <dbReference type="ARBA" id="ARBA00011881"/>
    </source>
</evidence>
<dbReference type="CDD" id="cd01158">
    <property type="entry name" value="SCAD_SBCAD"/>
    <property type="match status" value="1"/>
</dbReference>
<keyword evidence="12 27" id="KW-0560">Oxidoreductase</keyword>
<comment type="catalytic activity">
    <reaction evidence="24">
        <text>hexanoyl-CoA + oxidized [electron-transfer flavoprotein] + H(+) = (2E)-hexenoyl-CoA + reduced [electron-transfer flavoprotein]</text>
        <dbReference type="Rhea" id="RHEA:43464"/>
        <dbReference type="Rhea" id="RHEA-COMP:10685"/>
        <dbReference type="Rhea" id="RHEA-COMP:10686"/>
        <dbReference type="ChEBI" id="CHEBI:15378"/>
        <dbReference type="ChEBI" id="CHEBI:57692"/>
        <dbReference type="ChEBI" id="CHEBI:58307"/>
        <dbReference type="ChEBI" id="CHEBI:62077"/>
        <dbReference type="ChEBI" id="CHEBI:62620"/>
    </reaction>
    <physiologicalReaction direction="left-to-right" evidence="24">
        <dbReference type="Rhea" id="RHEA:43465"/>
    </physiologicalReaction>
</comment>
<dbReference type="PANTHER" id="PTHR43884:SF1">
    <property type="entry name" value="SHORT_BRANCHED CHAIN SPECIFIC ACYL-COA DEHYDROGENASE, MITOCHONDRIAL"/>
    <property type="match status" value="1"/>
</dbReference>
<dbReference type="Pfam" id="PF02770">
    <property type="entry name" value="Acyl-CoA_dh_M"/>
    <property type="match status" value="1"/>
</dbReference>
<evidence type="ECO:0000256" key="18">
    <source>
        <dbReference type="ARBA" id="ARBA00041537"/>
    </source>
</evidence>
<keyword evidence="14" id="KW-0496">Mitochondrion</keyword>
<protein>
    <recommendedName>
        <fullName evidence="17">Short/branched chain specific acyl-CoA dehydrogenase, mitochondrial</fullName>
        <ecNumber evidence="16">1.3.8.5</ecNumber>
    </recommendedName>
    <alternativeName>
        <fullName evidence="19">2-methyl branched chain acyl-CoA dehydrogenase</fullName>
    </alternativeName>
    <alternativeName>
        <fullName evidence="18">2-methylbutyryl-coenzyme A dehydrogenase</fullName>
    </alternativeName>
</protein>
<evidence type="ECO:0000259" key="29">
    <source>
        <dbReference type="Pfam" id="PF02770"/>
    </source>
</evidence>
<evidence type="ECO:0000256" key="17">
    <source>
        <dbReference type="ARBA" id="ARBA00039850"/>
    </source>
</evidence>
<dbReference type="PROSITE" id="PS00073">
    <property type="entry name" value="ACYL_COA_DH_2"/>
    <property type="match status" value="1"/>
</dbReference>
<dbReference type="Gene3D" id="2.40.110.10">
    <property type="entry name" value="Butyryl-CoA Dehydrogenase, subunit A, domain 2"/>
    <property type="match status" value="1"/>
</dbReference>
<evidence type="ECO:0000256" key="1">
    <source>
        <dbReference type="ARBA" id="ARBA00001974"/>
    </source>
</evidence>
<dbReference type="EMBL" id="JADGJQ010000003">
    <property type="protein sequence ID" value="KAJ3184603.1"/>
    <property type="molecule type" value="Genomic_DNA"/>
</dbReference>
<dbReference type="Gene3D" id="1.20.140.10">
    <property type="entry name" value="Butyryl-CoA Dehydrogenase, subunit A, domain 3"/>
    <property type="match status" value="1"/>
</dbReference>
<organism evidence="31 32">
    <name type="scientific">Geranomyces variabilis</name>
    <dbReference type="NCBI Taxonomy" id="109894"/>
    <lineage>
        <taxon>Eukaryota</taxon>
        <taxon>Fungi</taxon>
        <taxon>Fungi incertae sedis</taxon>
        <taxon>Chytridiomycota</taxon>
        <taxon>Chytridiomycota incertae sedis</taxon>
        <taxon>Chytridiomycetes</taxon>
        <taxon>Spizellomycetales</taxon>
        <taxon>Powellomycetaceae</taxon>
        <taxon>Geranomyces</taxon>
    </lineage>
</organism>
<evidence type="ECO:0000256" key="24">
    <source>
        <dbReference type="ARBA" id="ARBA00049192"/>
    </source>
</evidence>
<dbReference type="PROSITE" id="PS00072">
    <property type="entry name" value="ACYL_COA_DH_1"/>
    <property type="match status" value="1"/>
</dbReference>
<evidence type="ECO:0000256" key="2">
    <source>
        <dbReference type="ARBA" id="ARBA00004305"/>
    </source>
</evidence>
<evidence type="ECO:0000256" key="13">
    <source>
        <dbReference type="ARBA" id="ARBA00023098"/>
    </source>
</evidence>
<dbReference type="InterPro" id="IPR036250">
    <property type="entry name" value="AcylCo_DH-like_C"/>
</dbReference>
<dbReference type="Gene3D" id="1.10.540.10">
    <property type="entry name" value="Acyl-CoA dehydrogenase/oxidase, N-terminal domain"/>
    <property type="match status" value="1"/>
</dbReference>
<dbReference type="InterPro" id="IPR009100">
    <property type="entry name" value="AcylCoA_DH/oxidase_NM_dom_sf"/>
</dbReference>
<feature type="domain" description="Acyl-CoA dehydrogenase/oxidase N-terminal" evidence="30">
    <location>
        <begin position="50"/>
        <end position="160"/>
    </location>
</feature>
<evidence type="ECO:0000256" key="6">
    <source>
        <dbReference type="ARBA" id="ARBA00022553"/>
    </source>
</evidence>
<feature type="domain" description="Acyl-CoA oxidase/dehydrogenase middle" evidence="29">
    <location>
        <begin position="165"/>
        <end position="258"/>
    </location>
</feature>
<dbReference type="AlphaFoldDB" id="A0AAD5XTL5"/>
<evidence type="ECO:0000256" key="15">
    <source>
        <dbReference type="ARBA" id="ARBA00037895"/>
    </source>
</evidence>
<evidence type="ECO:0000313" key="32">
    <source>
        <dbReference type="Proteomes" id="UP001212152"/>
    </source>
</evidence>
<comment type="similarity">
    <text evidence="4 27">Belongs to the acyl-CoA dehydrogenase family.</text>
</comment>
<keyword evidence="11" id="KW-0007">Acetylation</keyword>
<evidence type="ECO:0000256" key="22">
    <source>
        <dbReference type="ARBA" id="ARBA00048592"/>
    </source>
</evidence>
<dbReference type="InterPro" id="IPR037069">
    <property type="entry name" value="AcylCoA_DH/ox_N_sf"/>
</dbReference>
<keyword evidence="10" id="KW-0809">Transit peptide</keyword>
<dbReference type="InterPro" id="IPR009075">
    <property type="entry name" value="AcylCo_DH/oxidase_C"/>
</dbReference>
<evidence type="ECO:0000256" key="8">
    <source>
        <dbReference type="ARBA" id="ARBA00022827"/>
    </source>
</evidence>
<evidence type="ECO:0000259" key="28">
    <source>
        <dbReference type="Pfam" id="PF00441"/>
    </source>
</evidence>
<evidence type="ECO:0000256" key="20">
    <source>
        <dbReference type="ARBA" id="ARBA00048235"/>
    </source>
</evidence>
<comment type="catalytic activity">
    <reaction evidence="21">
        <text>valproyl-CoA + oxidized [electron-transfer flavoprotein] + H(+) = (2E)-2-propylpent-2-enoyl-CoA + reduced [electron-transfer flavoprotein]</text>
        <dbReference type="Rhea" id="RHEA:65344"/>
        <dbReference type="Rhea" id="RHEA-COMP:10685"/>
        <dbReference type="Rhea" id="RHEA-COMP:10686"/>
        <dbReference type="ChEBI" id="CHEBI:15378"/>
        <dbReference type="ChEBI" id="CHEBI:57692"/>
        <dbReference type="ChEBI" id="CHEBI:58307"/>
        <dbReference type="ChEBI" id="CHEBI:156457"/>
        <dbReference type="ChEBI" id="CHEBI:156458"/>
    </reaction>
    <physiologicalReaction direction="left-to-right" evidence="21">
        <dbReference type="Rhea" id="RHEA:65345"/>
    </physiologicalReaction>
</comment>
<comment type="pathway">
    <text evidence="3">Lipid metabolism; mitochondrial fatty acid beta-oxidation.</text>
</comment>
<dbReference type="PIRSF" id="PIRSF016578">
    <property type="entry name" value="HsaA"/>
    <property type="match status" value="1"/>
</dbReference>
<dbReference type="FunFam" id="2.40.110.10:FF:000001">
    <property type="entry name" value="Acyl-CoA dehydrogenase, mitochondrial"/>
    <property type="match status" value="1"/>
</dbReference>
<dbReference type="GO" id="GO:0003853">
    <property type="term" value="F:short-chain 2-methyl fatty acyl-CoA dehydrogenase activity"/>
    <property type="evidence" value="ECO:0007669"/>
    <property type="project" value="UniProtKB-EC"/>
</dbReference>
<evidence type="ECO:0000256" key="26">
    <source>
        <dbReference type="ARBA" id="ARBA00051903"/>
    </source>
</evidence>
<keyword evidence="13" id="KW-0443">Lipid metabolism</keyword>
<evidence type="ECO:0000256" key="27">
    <source>
        <dbReference type="RuleBase" id="RU362125"/>
    </source>
</evidence>
<comment type="catalytic activity">
    <reaction evidence="23">
        <text>butanoyl-CoA + oxidized [electron-transfer flavoprotein] + H(+) = (2E)-butenoyl-CoA + reduced [electron-transfer flavoprotein]</text>
        <dbReference type="Rhea" id="RHEA:24004"/>
        <dbReference type="Rhea" id="RHEA-COMP:10685"/>
        <dbReference type="Rhea" id="RHEA-COMP:10686"/>
        <dbReference type="ChEBI" id="CHEBI:15378"/>
        <dbReference type="ChEBI" id="CHEBI:57332"/>
        <dbReference type="ChEBI" id="CHEBI:57371"/>
        <dbReference type="ChEBI" id="CHEBI:57692"/>
        <dbReference type="ChEBI" id="CHEBI:58307"/>
    </reaction>
    <physiologicalReaction direction="left-to-right" evidence="23">
        <dbReference type="Rhea" id="RHEA:24005"/>
    </physiologicalReaction>
</comment>
<evidence type="ECO:0000256" key="7">
    <source>
        <dbReference type="ARBA" id="ARBA00022630"/>
    </source>
</evidence>
<dbReference type="Proteomes" id="UP001212152">
    <property type="component" value="Unassembled WGS sequence"/>
</dbReference>